<evidence type="ECO:0000256" key="1">
    <source>
        <dbReference type="SAM" id="Phobius"/>
    </source>
</evidence>
<reference evidence="2" key="1">
    <citation type="submission" date="2023-04" db="EMBL/GenBank/DDBJ databases">
        <title>Phytophthora lilii NBRC 32176.</title>
        <authorList>
            <person name="Ichikawa N."/>
            <person name="Sato H."/>
            <person name="Tonouchi N."/>
        </authorList>
    </citation>
    <scope>NUCLEOTIDE SEQUENCE</scope>
    <source>
        <strain evidence="2">NBRC 32176</strain>
    </source>
</reference>
<dbReference type="Proteomes" id="UP001165083">
    <property type="component" value="Unassembled WGS sequence"/>
</dbReference>
<proteinExistence type="predicted"/>
<keyword evidence="3" id="KW-1185">Reference proteome</keyword>
<accession>A0A9W6TN26</accession>
<gene>
    <name evidence="2" type="ORF">Plil01_000555700</name>
</gene>
<keyword evidence="1" id="KW-1133">Transmembrane helix</keyword>
<evidence type="ECO:0000313" key="2">
    <source>
        <dbReference type="EMBL" id="GMF15899.1"/>
    </source>
</evidence>
<keyword evidence="1" id="KW-0812">Transmembrane</keyword>
<keyword evidence="1" id="KW-0472">Membrane</keyword>
<feature type="transmembrane region" description="Helical" evidence="1">
    <location>
        <begin position="20"/>
        <end position="39"/>
    </location>
</feature>
<sequence>MDFKWIGASVSFLARFFKWLFRRVVFIVLLSILFDVAVYQIKKLQQKLSQFFAQSEQTAKHCFSTCRICSRDSNSASVNTGKAHSPSSWRCRRNPISVSFGKLLLDIKAVHYATETLSEHILTQKAVNNTHVQLNINQLFDLQAAKDGVYPP</sequence>
<name>A0A9W6TN26_9STRA</name>
<dbReference type="EMBL" id="BSXW01000232">
    <property type="protein sequence ID" value="GMF15899.1"/>
    <property type="molecule type" value="Genomic_DNA"/>
</dbReference>
<comment type="caution">
    <text evidence="2">The sequence shown here is derived from an EMBL/GenBank/DDBJ whole genome shotgun (WGS) entry which is preliminary data.</text>
</comment>
<organism evidence="2 3">
    <name type="scientific">Phytophthora lilii</name>
    <dbReference type="NCBI Taxonomy" id="2077276"/>
    <lineage>
        <taxon>Eukaryota</taxon>
        <taxon>Sar</taxon>
        <taxon>Stramenopiles</taxon>
        <taxon>Oomycota</taxon>
        <taxon>Peronosporomycetes</taxon>
        <taxon>Peronosporales</taxon>
        <taxon>Peronosporaceae</taxon>
        <taxon>Phytophthora</taxon>
    </lineage>
</organism>
<dbReference type="AlphaFoldDB" id="A0A9W6TN26"/>
<protein>
    <submittedName>
        <fullName evidence="2">Unnamed protein product</fullName>
    </submittedName>
</protein>
<evidence type="ECO:0000313" key="3">
    <source>
        <dbReference type="Proteomes" id="UP001165083"/>
    </source>
</evidence>